<name>A0AAW0AMM3_9AGAR</name>
<gene>
    <name evidence="1" type="ORF">R3P38DRAFT_1441427</name>
</gene>
<reference evidence="1 2" key="1">
    <citation type="journal article" date="2024" name="J Genomics">
        <title>Draft genome sequencing and assembly of Favolaschia claudopus CIRM-BRFM 2984 isolated from oak limbs.</title>
        <authorList>
            <person name="Navarro D."/>
            <person name="Drula E."/>
            <person name="Chaduli D."/>
            <person name="Cazenave R."/>
            <person name="Ahrendt S."/>
            <person name="Wang J."/>
            <person name="Lipzen A."/>
            <person name="Daum C."/>
            <person name="Barry K."/>
            <person name="Grigoriev I.V."/>
            <person name="Favel A."/>
            <person name="Rosso M.N."/>
            <person name="Martin F."/>
        </authorList>
    </citation>
    <scope>NUCLEOTIDE SEQUENCE [LARGE SCALE GENOMIC DNA]</scope>
    <source>
        <strain evidence="1 2">CIRM-BRFM 2984</strain>
    </source>
</reference>
<sequence length="251" mass="27519">MPSTRLTSGLLGSGDFDVARGRERSGLLFLKNSCHAFSGTFQRPSEQGRCGCLLRRTQSRLRIHSAFLGNLGSRGQAQCLLLRMIASKSPLVRFGPLSRISFPLPVNLGGHVGGLTFWSTDAWEELVLVQSARSTYQRTIALGIARIASMKCHSQAPRLRSWSPPSERYTSAKRASRRPKFHVLVGTLPPLAAYEIAYTMQPSTTEWLSCGDLNNKNTAGNNAKHACESAEAKKRNKRASGTRYVVVLGSL</sequence>
<dbReference type="AlphaFoldDB" id="A0AAW0AMM3"/>
<evidence type="ECO:0000313" key="1">
    <source>
        <dbReference type="EMBL" id="KAK7014218.1"/>
    </source>
</evidence>
<keyword evidence="2" id="KW-1185">Reference proteome</keyword>
<evidence type="ECO:0000313" key="2">
    <source>
        <dbReference type="Proteomes" id="UP001362999"/>
    </source>
</evidence>
<proteinExistence type="predicted"/>
<dbReference type="EMBL" id="JAWWNJ010000057">
    <property type="protein sequence ID" value="KAK7014218.1"/>
    <property type="molecule type" value="Genomic_DNA"/>
</dbReference>
<organism evidence="1 2">
    <name type="scientific">Favolaschia claudopus</name>
    <dbReference type="NCBI Taxonomy" id="2862362"/>
    <lineage>
        <taxon>Eukaryota</taxon>
        <taxon>Fungi</taxon>
        <taxon>Dikarya</taxon>
        <taxon>Basidiomycota</taxon>
        <taxon>Agaricomycotina</taxon>
        <taxon>Agaricomycetes</taxon>
        <taxon>Agaricomycetidae</taxon>
        <taxon>Agaricales</taxon>
        <taxon>Marasmiineae</taxon>
        <taxon>Mycenaceae</taxon>
        <taxon>Favolaschia</taxon>
    </lineage>
</organism>
<accession>A0AAW0AMM3</accession>
<dbReference type="Proteomes" id="UP001362999">
    <property type="component" value="Unassembled WGS sequence"/>
</dbReference>
<comment type="caution">
    <text evidence="1">The sequence shown here is derived from an EMBL/GenBank/DDBJ whole genome shotgun (WGS) entry which is preliminary data.</text>
</comment>
<protein>
    <submittedName>
        <fullName evidence="1">Uncharacterized protein</fullName>
    </submittedName>
</protein>